<dbReference type="EMBL" id="KV875093">
    <property type="protein sequence ID" value="OIW34314.1"/>
    <property type="molecule type" value="Genomic_DNA"/>
</dbReference>
<dbReference type="InterPro" id="IPR029068">
    <property type="entry name" value="Glyas_Bleomycin-R_OHBP_Dase"/>
</dbReference>
<organism evidence="2 3">
    <name type="scientific">Coniochaeta ligniaria NRRL 30616</name>
    <dbReference type="NCBI Taxonomy" id="1408157"/>
    <lineage>
        <taxon>Eukaryota</taxon>
        <taxon>Fungi</taxon>
        <taxon>Dikarya</taxon>
        <taxon>Ascomycota</taxon>
        <taxon>Pezizomycotina</taxon>
        <taxon>Sordariomycetes</taxon>
        <taxon>Sordariomycetidae</taxon>
        <taxon>Coniochaetales</taxon>
        <taxon>Coniochaetaceae</taxon>
        <taxon>Coniochaeta</taxon>
    </lineage>
</organism>
<keyword evidence="3" id="KW-1185">Reference proteome</keyword>
<accession>A0A1J7K2D3</accession>
<dbReference type="Gene3D" id="3.10.180.10">
    <property type="entry name" value="2,3-Dihydroxybiphenyl 1,2-Dioxygenase, domain 1"/>
    <property type="match status" value="1"/>
</dbReference>
<dbReference type="Pfam" id="PF18029">
    <property type="entry name" value="Glyoxalase_6"/>
    <property type="match status" value="1"/>
</dbReference>
<keyword evidence="2" id="KW-0560">Oxidoreductase</keyword>
<reference evidence="2 3" key="1">
    <citation type="submission" date="2016-10" db="EMBL/GenBank/DDBJ databases">
        <title>Draft genome sequence of Coniochaeta ligniaria NRRL30616, a lignocellulolytic fungus for bioabatement of inhibitors in plant biomass hydrolysates.</title>
        <authorList>
            <consortium name="DOE Joint Genome Institute"/>
            <person name="Jimenez D.J."/>
            <person name="Hector R.E."/>
            <person name="Riley R."/>
            <person name="Sun H."/>
            <person name="Grigoriev I.V."/>
            <person name="Van Elsas J.D."/>
            <person name="Nichols N.N."/>
        </authorList>
    </citation>
    <scope>NUCLEOTIDE SEQUENCE [LARGE SCALE GENOMIC DNA]</scope>
    <source>
        <strain evidence="2 3">NRRL 30616</strain>
    </source>
</reference>
<dbReference type="AlphaFoldDB" id="A0A1J7K2D3"/>
<dbReference type="Proteomes" id="UP000182658">
    <property type="component" value="Unassembled WGS sequence"/>
</dbReference>
<dbReference type="OrthoDB" id="10249419at2759"/>
<name>A0A1J7K2D3_9PEZI</name>
<dbReference type="GO" id="GO:0051213">
    <property type="term" value="F:dioxygenase activity"/>
    <property type="evidence" value="ECO:0007669"/>
    <property type="project" value="UniProtKB-KW"/>
</dbReference>
<sequence length="131" mass="13732">MTIDHLSISVPPEDHKKTVGFYLAALAPLGYTRLATYGPNGEVVGLGADNHADCWIVAVPGAADKLGVHLAFRTADRKAVDAFHAAAIGAGAEDNGAPGPRPMYHEHYYAAFVRDPVGNNLEVVCTVPPAA</sequence>
<dbReference type="STRING" id="1408157.A0A1J7K2D3"/>
<feature type="domain" description="VOC" evidence="1">
    <location>
        <begin position="2"/>
        <end position="126"/>
    </location>
</feature>
<keyword evidence="2" id="KW-0223">Dioxygenase</keyword>
<dbReference type="InterPro" id="IPR041581">
    <property type="entry name" value="Glyoxalase_6"/>
</dbReference>
<proteinExistence type="predicted"/>
<evidence type="ECO:0000259" key="1">
    <source>
        <dbReference type="PROSITE" id="PS51819"/>
    </source>
</evidence>
<dbReference type="CDD" id="cd07262">
    <property type="entry name" value="VOC_like"/>
    <property type="match status" value="1"/>
</dbReference>
<protein>
    <submittedName>
        <fullName evidence="2">Glyoxalase/Bleomycin resistance protein/Dihydroxybiphenyl dioxygenase</fullName>
    </submittedName>
</protein>
<dbReference type="SUPFAM" id="SSF54593">
    <property type="entry name" value="Glyoxalase/Bleomycin resistance protein/Dihydroxybiphenyl dioxygenase"/>
    <property type="match status" value="1"/>
</dbReference>
<dbReference type="PANTHER" id="PTHR35006">
    <property type="entry name" value="GLYOXALASE FAMILY PROTEIN (AFU_ORTHOLOGUE AFUA_5G14830)"/>
    <property type="match status" value="1"/>
</dbReference>
<gene>
    <name evidence="2" type="ORF">CONLIGDRAFT_626345</name>
</gene>
<dbReference type="PROSITE" id="PS51819">
    <property type="entry name" value="VOC"/>
    <property type="match status" value="1"/>
</dbReference>
<evidence type="ECO:0000313" key="2">
    <source>
        <dbReference type="EMBL" id="OIW34314.1"/>
    </source>
</evidence>
<dbReference type="PANTHER" id="PTHR35006:SF2">
    <property type="entry name" value="GLYOXALASE FAMILY PROTEIN (AFU_ORTHOLOGUE AFUA_5G14830)"/>
    <property type="match status" value="1"/>
</dbReference>
<evidence type="ECO:0000313" key="3">
    <source>
        <dbReference type="Proteomes" id="UP000182658"/>
    </source>
</evidence>
<dbReference type="InParanoid" id="A0A1J7K2D3"/>
<dbReference type="InterPro" id="IPR037523">
    <property type="entry name" value="VOC_core"/>
</dbReference>